<feature type="transmembrane region" description="Helical" evidence="1">
    <location>
        <begin position="76"/>
        <end position="96"/>
    </location>
</feature>
<keyword evidence="1" id="KW-0812">Transmembrane</keyword>
<protein>
    <recommendedName>
        <fullName evidence="2">GGDEF domain-containing protein</fullName>
    </recommendedName>
</protein>
<gene>
    <name evidence="3" type="ORF">GCM10008938_11770</name>
</gene>
<comment type="caution">
    <text evidence="3">The sequence shown here is derived from an EMBL/GenBank/DDBJ whole genome shotgun (WGS) entry which is preliminary data.</text>
</comment>
<dbReference type="CDD" id="cd01949">
    <property type="entry name" value="GGDEF"/>
    <property type="match status" value="1"/>
</dbReference>
<sequence>MAALFLGSNLYLTFSKKPDIKWAERLNLLLGTLLCWNQIYTASFLNPVGLEGFFVLFAMTSLSVVAFSYRRALQVIAVQAGVGIVLPWVADLFFNVLTGREWLYMFSMETIVLACVVLQTAVAWFKAQFDQEEARRLMLQEQASTDPLTGLRNRRAMLEQLQEAQFEESCLILLDIDHFKKINDQHGHNTGDDVLCEVARVLQDHVSDPHQVSRWGGEEFLVLLPQTTAPEGLRLAEKIRLQLAEHDFPQVHQVTASFGVSDSQPAEPLRAWIQRADQALYQAKRTGRNQVRLAGEDADFAVSTHKMPLKRSEGH</sequence>
<dbReference type="InterPro" id="IPR000160">
    <property type="entry name" value="GGDEF_dom"/>
</dbReference>
<evidence type="ECO:0000256" key="1">
    <source>
        <dbReference type="SAM" id="Phobius"/>
    </source>
</evidence>
<keyword evidence="4" id="KW-1185">Reference proteome</keyword>
<reference evidence="4" key="1">
    <citation type="journal article" date="2019" name="Int. J. Syst. Evol. Microbiol.">
        <title>The Global Catalogue of Microorganisms (GCM) 10K type strain sequencing project: providing services to taxonomists for standard genome sequencing and annotation.</title>
        <authorList>
            <consortium name="The Broad Institute Genomics Platform"/>
            <consortium name="The Broad Institute Genome Sequencing Center for Infectious Disease"/>
            <person name="Wu L."/>
            <person name="Ma J."/>
        </authorList>
    </citation>
    <scope>NUCLEOTIDE SEQUENCE [LARGE SCALE GENOMIC DNA]</scope>
    <source>
        <strain evidence="4">JCM 14370</strain>
    </source>
</reference>
<keyword evidence="1" id="KW-0472">Membrane</keyword>
<dbReference type="InterPro" id="IPR050469">
    <property type="entry name" value="Diguanylate_Cyclase"/>
</dbReference>
<dbReference type="Pfam" id="PF00990">
    <property type="entry name" value="GGDEF"/>
    <property type="match status" value="1"/>
</dbReference>
<evidence type="ECO:0000313" key="3">
    <source>
        <dbReference type="EMBL" id="GGJ27318.1"/>
    </source>
</evidence>
<keyword evidence="1" id="KW-1133">Transmembrane helix</keyword>
<evidence type="ECO:0000313" key="4">
    <source>
        <dbReference type="Proteomes" id="UP000632222"/>
    </source>
</evidence>
<dbReference type="PANTHER" id="PTHR45138">
    <property type="entry name" value="REGULATORY COMPONENTS OF SENSORY TRANSDUCTION SYSTEM"/>
    <property type="match status" value="1"/>
</dbReference>
<dbReference type="Gene3D" id="3.30.70.270">
    <property type="match status" value="1"/>
</dbReference>
<feature type="transmembrane region" description="Helical" evidence="1">
    <location>
        <begin position="52"/>
        <end position="69"/>
    </location>
</feature>
<dbReference type="PANTHER" id="PTHR45138:SF9">
    <property type="entry name" value="DIGUANYLATE CYCLASE DGCM-RELATED"/>
    <property type="match status" value="1"/>
</dbReference>
<proteinExistence type="predicted"/>
<feature type="transmembrane region" description="Helical" evidence="1">
    <location>
        <begin position="102"/>
        <end position="125"/>
    </location>
</feature>
<dbReference type="PROSITE" id="PS50887">
    <property type="entry name" value="GGDEF"/>
    <property type="match status" value="1"/>
</dbReference>
<dbReference type="Proteomes" id="UP000632222">
    <property type="component" value="Unassembled WGS sequence"/>
</dbReference>
<accession>A0ABQ2CWA8</accession>
<organism evidence="3 4">
    <name type="scientific">Deinococcus roseus</name>
    <dbReference type="NCBI Taxonomy" id="392414"/>
    <lineage>
        <taxon>Bacteria</taxon>
        <taxon>Thermotogati</taxon>
        <taxon>Deinococcota</taxon>
        <taxon>Deinococci</taxon>
        <taxon>Deinococcales</taxon>
        <taxon>Deinococcaceae</taxon>
        <taxon>Deinococcus</taxon>
    </lineage>
</organism>
<dbReference type="SMART" id="SM00267">
    <property type="entry name" value="GGDEF"/>
    <property type="match status" value="1"/>
</dbReference>
<evidence type="ECO:0000259" key="2">
    <source>
        <dbReference type="PROSITE" id="PS50887"/>
    </source>
</evidence>
<dbReference type="NCBIfam" id="TIGR00254">
    <property type="entry name" value="GGDEF"/>
    <property type="match status" value="1"/>
</dbReference>
<name>A0ABQ2CWA8_9DEIO</name>
<dbReference type="InterPro" id="IPR043128">
    <property type="entry name" value="Rev_trsase/Diguanyl_cyclase"/>
</dbReference>
<feature type="domain" description="GGDEF" evidence="2">
    <location>
        <begin position="167"/>
        <end position="296"/>
    </location>
</feature>
<dbReference type="EMBL" id="BMOD01000003">
    <property type="protein sequence ID" value="GGJ27318.1"/>
    <property type="molecule type" value="Genomic_DNA"/>
</dbReference>
<dbReference type="InterPro" id="IPR029787">
    <property type="entry name" value="Nucleotide_cyclase"/>
</dbReference>
<dbReference type="SUPFAM" id="SSF55073">
    <property type="entry name" value="Nucleotide cyclase"/>
    <property type="match status" value="1"/>
</dbReference>